<evidence type="ECO:0000256" key="1">
    <source>
        <dbReference type="SAM" id="MobiDB-lite"/>
    </source>
</evidence>
<sequence length="67" mass="6902">MSAGRAPAGAGPVRPAEDRPGTVAENSALGHVLRRLAREAAHPEASYIAEFESSLPSLTDAAEASME</sequence>
<evidence type="ECO:0000313" key="3">
    <source>
        <dbReference type="Proteomes" id="UP000327294"/>
    </source>
</evidence>
<name>A0A5P8KDZ3_9ACTN</name>
<dbReference type="Proteomes" id="UP000327294">
    <property type="component" value="Chromosome"/>
</dbReference>
<dbReference type="RefSeq" id="WP_152172871.1">
    <property type="nucleotide sequence ID" value="NZ_CP045096.1"/>
</dbReference>
<dbReference type="AlphaFoldDB" id="A0A5P8KDZ3"/>
<evidence type="ECO:0000313" key="2">
    <source>
        <dbReference type="EMBL" id="QFR01544.1"/>
    </source>
</evidence>
<reference evidence="2 3" key="1">
    <citation type="submission" date="2019-10" db="EMBL/GenBank/DDBJ databases">
        <title>Streptomyces sp. strain GY16 isolated from leaves of Broussonetia papyrifera.</title>
        <authorList>
            <person name="Mo P."/>
        </authorList>
    </citation>
    <scope>NUCLEOTIDE SEQUENCE [LARGE SCALE GENOMIC DNA]</scope>
    <source>
        <strain evidence="2 3">GY16</strain>
    </source>
</reference>
<gene>
    <name evidence="2" type="ORF">F9278_41220</name>
</gene>
<feature type="compositionally biased region" description="Low complexity" evidence="1">
    <location>
        <begin position="1"/>
        <end position="14"/>
    </location>
</feature>
<proteinExistence type="predicted"/>
<accession>A0A5P8KDZ3</accession>
<organism evidence="2 3">
    <name type="scientific">Streptomyces phaeolivaceus</name>
    <dbReference type="NCBI Taxonomy" id="2653200"/>
    <lineage>
        <taxon>Bacteria</taxon>
        <taxon>Bacillati</taxon>
        <taxon>Actinomycetota</taxon>
        <taxon>Actinomycetes</taxon>
        <taxon>Kitasatosporales</taxon>
        <taxon>Streptomycetaceae</taxon>
        <taxon>Streptomyces</taxon>
    </lineage>
</organism>
<protein>
    <submittedName>
        <fullName evidence="2">Uncharacterized protein</fullName>
    </submittedName>
</protein>
<dbReference type="EMBL" id="CP045096">
    <property type="protein sequence ID" value="QFR01544.1"/>
    <property type="molecule type" value="Genomic_DNA"/>
</dbReference>
<dbReference type="KEGG" id="sphv:F9278_41220"/>
<keyword evidence="3" id="KW-1185">Reference proteome</keyword>
<feature type="region of interest" description="Disordered" evidence="1">
    <location>
        <begin position="1"/>
        <end position="26"/>
    </location>
</feature>